<proteinExistence type="predicted"/>
<organism evidence="1 2">
    <name type="scientific">Panagrolaimus sp. PS1159</name>
    <dbReference type="NCBI Taxonomy" id="55785"/>
    <lineage>
        <taxon>Eukaryota</taxon>
        <taxon>Metazoa</taxon>
        <taxon>Ecdysozoa</taxon>
        <taxon>Nematoda</taxon>
        <taxon>Chromadorea</taxon>
        <taxon>Rhabditida</taxon>
        <taxon>Tylenchina</taxon>
        <taxon>Panagrolaimomorpha</taxon>
        <taxon>Panagrolaimoidea</taxon>
        <taxon>Panagrolaimidae</taxon>
        <taxon>Panagrolaimus</taxon>
    </lineage>
</organism>
<name>A0AC35G6D0_9BILA</name>
<evidence type="ECO:0000313" key="2">
    <source>
        <dbReference type="WBParaSite" id="PS1159_v2.g24471.t1"/>
    </source>
</evidence>
<protein>
    <submittedName>
        <fullName evidence="2">Protein kinase domain-containing protein</fullName>
    </submittedName>
</protein>
<dbReference type="WBParaSite" id="PS1159_v2.g24471.t1">
    <property type="protein sequence ID" value="PS1159_v2.g24471.t1"/>
    <property type="gene ID" value="PS1159_v2.g24471"/>
</dbReference>
<dbReference type="Proteomes" id="UP000887580">
    <property type="component" value="Unplaced"/>
</dbReference>
<reference evidence="2" key="1">
    <citation type="submission" date="2022-11" db="UniProtKB">
        <authorList>
            <consortium name="WormBaseParasite"/>
        </authorList>
    </citation>
    <scope>IDENTIFICATION</scope>
</reference>
<accession>A0AC35G6D0</accession>
<evidence type="ECO:0000313" key="1">
    <source>
        <dbReference type="Proteomes" id="UP000887580"/>
    </source>
</evidence>
<sequence>MKFIGSEKLICVEKEKLVAAQTLRDKLLTFVSASITSVQTDKRDPWPIDPKQYIKGEVLSRGNFGIVKAADCFDSTFGFLGNDSRRCVVKTIYYRKRLEAILAVNVYNENPNTLSTDEKLKRFFRRTFMEVYVLTRCRHENLIHAHAVFFSDSDLYIILPRFYVLHDLIEVYRERYGAEPIPVAIIARILRQICLGLQFLQRIGIMHRDVQPDNILLTRNGTVKLGHFAQSRALLDSINNTCITPVGKEEFMAFEKLFNLEVSSKSSCLSYSYSADIWSLGVLVLQMTTYFPNEQFHKLPKNFAALMHEDRMPFAWFTSNMMQLRSRLSQSGGEELKSFISEKLLVVDDKRRPSPSELLNTKEMRKWCSPKLEDDKVYLRKKFIDDLDFANQYKLEAEGSNYDFLESKDIPAEFYWDDSWKNLDEQNFIIEIETFDQTKISSEFLWGAPAPLFSIFYPLIESEVIELSDLLLIEPAVDNLAFGLIEEMKSVKNRALFKEVTVALPPLIFVPNRFIKIILKITHSKRRDSLGWSTDSDSDNGDGLEELIN</sequence>